<keyword evidence="7" id="KW-1185">Reference proteome</keyword>
<evidence type="ECO:0000256" key="3">
    <source>
        <dbReference type="PROSITE-ProRule" id="PRU00302"/>
    </source>
</evidence>
<dbReference type="Pfam" id="PF00084">
    <property type="entry name" value="Sushi"/>
    <property type="match status" value="2"/>
</dbReference>
<sequence>MLCWIVCCLLWLISALDGSCSEPPPVDNSVFVGKETEEQVLGIYLCIKGYHLVGRRSLVFDPSKEWNASLPECRLGHCPDPVLENGKTSSSGPVNASDKIMFECNDGYILKGSNWSQCLEDHTWAPPVPICRSRDCDPPGAPVHGYIEGETFTSGSVVTYYCEDGYNLVGTQTLQCIDGEWNSSYPTCEPIQETPRPAEQSALEKAILAFQESKDLCSATENFVRRLKECGLTMEELKHSLEMKKTKLKADSLLKYHS</sequence>
<evidence type="ECO:0000256" key="2">
    <source>
        <dbReference type="ARBA" id="ARBA00023157"/>
    </source>
</evidence>
<feature type="disulfide bond" evidence="3">
    <location>
        <begin position="46"/>
        <end position="73"/>
    </location>
</feature>
<dbReference type="SMART" id="SM00032">
    <property type="entry name" value="CCP"/>
    <property type="match status" value="3"/>
</dbReference>
<keyword evidence="3" id="KW-0768">Sushi</keyword>
<organism evidence="6 7">
    <name type="scientific">Apodemus speciosus</name>
    <name type="common">Large Japanese field mouse</name>
    <dbReference type="NCBI Taxonomy" id="105296"/>
    <lineage>
        <taxon>Eukaryota</taxon>
        <taxon>Metazoa</taxon>
        <taxon>Chordata</taxon>
        <taxon>Craniata</taxon>
        <taxon>Vertebrata</taxon>
        <taxon>Euteleostomi</taxon>
        <taxon>Mammalia</taxon>
        <taxon>Eutheria</taxon>
        <taxon>Euarchontoglires</taxon>
        <taxon>Glires</taxon>
        <taxon>Rodentia</taxon>
        <taxon>Myomorpha</taxon>
        <taxon>Muroidea</taxon>
        <taxon>Muridae</taxon>
        <taxon>Murinae</taxon>
        <taxon>Apodemus</taxon>
    </lineage>
</organism>
<keyword evidence="4" id="KW-0732">Signal</keyword>
<keyword evidence="2 3" id="KW-1015">Disulfide bond</keyword>
<dbReference type="InterPro" id="IPR035976">
    <property type="entry name" value="Sushi/SCR/CCP_sf"/>
</dbReference>
<feature type="chain" id="PRO_5045320493" evidence="4">
    <location>
        <begin position="22"/>
        <end position="258"/>
    </location>
</feature>
<comment type="caution">
    <text evidence="6">The sequence shown here is derived from an EMBL/GenBank/DDBJ whole genome shotgun (WGS) entry which is preliminary data.</text>
</comment>
<dbReference type="Proteomes" id="UP001623349">
    <property type="component" value="Unassembled WGS sequence"/>
</dbReference>
<evidence type="ECO:0000256" key="1">
    <source>
        <dbReference type="ARBA" id="ARBA00022737"/>
    </source>
</evidence>
<name>A0ABQ0EE73_APOSI</name>
<feature type="signal peptide" evidence="4">
    <location>
        <begin position="1"/>
        <end position="21"/>
    </location>
</feature>
<protein>
    <submittedName>
        <fullName evidence="6">CUB and sushi domain-containing protein 1</fullName>
    </submittedName>
</protein>
<feature type="domain" description="Sushi" evidence="5">
    <location>
        <begin position="18"/>
        <end position="75"/>
    </location>
</feature>
<dbReference type="SUPFAM" id="SSF57535">
    <property type="entry name" value="Complement control module/SCR domain"/>
    <property type="match status" value="3"/>
</dbReference>
<keyword evidence="1" id="KW-0677">Repeat</keyword>
<gene>
    <name evidence="6" type="ORF">APTSU1_000061500</name>
</gene>
<accession>A0ABQ0EE73</accession>
<dbReference type="PANTHER" id="PTHR45656">
    <property type="entry name" value="PROTEIN CBR-CLEC-78"/>
    <property type="match status" value="1"/>
</dbReference>
<reference evidence="6 7" key="1">
    <citation type="submission" date="2024-08" db="EMBL/GenBank/DDBJ databases">
        <title>The draft genome of Apodemus speciosus.</title>
        <authorList>
            <person name="Nabeshima K."/>
            <person name="Suzuki S."/>
            <person name="Onuma M."/>
        </authorList>
    </citation>
    <scope>NUCLEOTIDE SEQUENCE [LARGE SCALE GENOMIC DNA]</scope>
    <source>
        <strain evidence="6">IB14-021</strain>
    </source>
</reference>
<comment type="caution">
    <text evidence="3">Lacks conserved residue(s) required for the propagation of feature annotation.</text>
</comment>
<feature type="disulfide bond" evidence="3">
    <location>
        <begin position="104"/>
        <end position="131"/>
    </location>
</feature>
<dbReference type="PANTHER" id="PTHR45656:SF14">
    <property type="entry name" value="C4B-BINDING PROTEIN BETA CHAIN"/>
    <property type="match status" value="1"/>
</dbReference>
<dbReference type="CDD" id="cd00033">
    <property type="entry name" value="CCP"/>
    <property type="match status" value="3"/>
</dbReference>
<dbReference type="PROSITE" id="PS50923">
    <property type="entry name" value="SUSHI"/>
    <property type="match status" value="3"/>
</dbReference>
<evidence type="ECO:0000313" key="7">
    <source>
        <dbReference type="Proteomes" id="UP001623349"/>
    </source>
</evidence>
<dbReference type="InterPro" id="IPR051277">
    <property type="entry name" value="SEZ6_CSMD_C4BPB_Regulators"/>
</dbReference>
<evidence type="ECO:0000259" key="5">
    <source>
        <dbReference type="PROSITE" id="PS50923"/>
    </source>
</evidence>
<feature type="domain" description="Sushi" evidence="5">
    <location>
        <begin position="76"/>
        <end position="133"/>
    </location>
</feature>
<evidence type="ECO:0000313" key="6">
    <source>
        <dbReference type="EMBL" id="GAB1285385.1"/>
    </source>
</evidence>
<evidence type="ECO:0000256" key="4">
    <source>
        <dbReference type="SAM" id="SignalP"/>
    </source>
</evidence>
<feature type="domain" description="Sushi" evidence="5">
    <location>
        <begin position="134"/>
        <end position="190"/>
    </location>
</feature>
<dbReference type="EMBL" id="BAAFST010000001">
    <property type="protein sequence ID" value="GAB1285385.1"/>
    <property type="molecule type" value="Genomic_DNA"/>
</dbReference>
<dbReference type="InterPro" id="IPR000436">
    <property type="entry name" value="Sushi_SCR_CCP_dom"/>
</dbReference>
<proteinExistence type="predicted"/>
<dbReference type="Gene3D" id="2.10.70.10">
    <property type="entry name" value="Complement Module, domain 1"/>
    <property type="match status" value="3"/>
</dbReference>